<feature type="compositionally biased region" description="Low complexity" evidence="1">
    <location>
        <begin position="18"/>
        <end position="39"/>
    </location>
</feature>
<sequence>MSSSNGAQNNFTSVNNPSQQQYAAQSQAPHQPQGQQQQHAQDRPNPSRRKLPTIGHGLLPLDDGLSVQEYERRRIHNNAQAEENKRLKRQRNNDAARRSRLRRVNLIDTLTAENQRLKEENGALVRERDYWKGLVDRTQGLTVGGGHVQQIQQVDGPVPQQHSTPSQGLAYPAALTPQTAMASAALLQLSATPTPRQQAHTSRVPAAQSQMMSQFPAQSHGQAPARAGTTTRTSAASGHAGSGLAGPSRQTAAGSAGTTTATDIDELFLQIAEYDEHVRSEQSDDPLANFDFSTD</sequence>
<evidence type="ECO:0000256" key="1">
    <source>
        <dbReference type="SAM" id="MobiDB-lite"/>
    </source>
</evidence>
<feature type="domain" description="BZIP" evidence="2">
    <location>
        <begin position="82"/>
        <end position="127"/>
    </location>
</feature>
<dbReference type="SMART" id="SM00338">
    <property type="entry name" value="BRLZ"/>
    <property type="match status" value="1"/>
</dbReference>
<dbReference type="PROSITE" id="PS00036">
    <property type="entry name" value="BZIP_BASIC"/>
    <property type="match status" value="1"/>
</dbReference>
<reference evidence="3 4" key="1">
    <citation type="submission" date="2023-01" db="EMBL/GenBank/DDBJ databases">
        <title>Analysis of 21 Apiospora genomes using comparative genomics revels a genus with tremendous synthesis potential of carbohydrate active enzymes and secondary metabolites.</title>
        <authorList>
            <person name="Sorensen T."/>
        </authorList>
    </citation>
    <scope>NUCLEOTIDE SEQUENCE [LARGE SCALE GENOMIC DNA]</scope>
    <source>
        <strain evidence="3 4">CBS 24483</strain>
    </source>
</reference>
<evidence type="ECO:0000259" key="2">
    <source>
        <dbReference type="PROSITE" id="PS50217"/>
    </source>
</evidence>
<dbReference type="EMBL" id="JAQQWE010000004">
    <property type="protein sequence ID" value="KAK7956353.1"/>
    <property type="molecule type" value="Genomic_DNA"/>
</dbReference>
<dbReference type="SUPFAM" id="SSF57959">
    <property type="entry name" value="Leucine zipper domain"/>
    <property type="match status" value="1"/>
</dbReference>
<feature type="compositionally biased region" description="Polar residues" evidence="1">
    <location>
        <begin position="1"/>
        <end position="17"/>
    </location>
</feature>
<dbReference type="PROSITE" id="PS50217">
    <property type="entry name" value="BZIP"/>
    <property type="match status" value="1"/>
</dbReference>
<keyword evidence="4" id="KW-1185">Reference proteome</keyword>
<evidence type="ECO:0000313" key="4">
    <source>
        <dbReference type="Proteomes" id="UP001391051"/>
    </source>
</evidence>
<feature type="region of interest" description="Disordered" evidence="1">
    <location>
        <begin position="1"/>
        <end position="62"/>
    </location>
</feature>
<accession>A0ABR1QI95</accession>
<organism evidence="3 4">
    <name type="scientific">Apiospora aurea</name>
    <dbReference type="NCBI Taxonomy" id="335848"/>
    <lineage>
        <taxon>Eukaryota</taxon>
        <taxon>Fungi</taxon>
        <taxon>Dikarya</taxon>
        <taxon>Ascomycota</taxon>
        <taxon>Pezizomycotina</taxon>
        <taxon>Sordariomycetes</taxon>
        <taxon>Xylariomycetidae</taxon>
        <taxon>Amphisphaeriales</taxon>
        <taxon>Apiosporaceae</taxon>
        <taxon>Apiospora</taxon>
    </lineage>
</organism>
<comment type="caution">
    <text evidence="3">The sequence shown here is derived from an EMBL/GenBank/DDBJ whole genome shotgun (WGS) entry which is preliminary data.</text>
</comment>
<dbReference type="InterPro" id="IPR004827">
    <property type="entry name" value="bZIP"/>
</dbReference>
<feature type="region of interest" description="Disordered" evidence="1">
    <location>
        <begin position="76"/>
        <end position="98"/>
    </location>
</feature>
<dbReference type="InterPro" id="IPR046347">
    <property type="entry name" value="bZIP_sf"/>
</dbReference>
<name>A0ABR1QI95_9PEZI</name>
<evidence type="ECO:0000313" key="3">
    <source>
        <dbReference type="EMBL" id="KAK7956353.1"/>
    </source>
</evidence>
<dbReference type="RefSeq" id="XP_066701659.1">
    <property type="nucleotide sequence ID" value="XM_066841797.1"/>
</dbReference>
<feature type="compositionally biased region" description="Polar residues" evidence="1">
    <location>
        <begin position="196"/>
        <end position="221"/>
    </location>
</feature>
<dbReference type="Proteomes" id="UP001391051">
    <property type="component" value="Unassembled WGS sequence"/>
</dbReference>
<feature type="region of interest" description="Disordered" evidence="1">
    <location>
        <begin position="191"/>
        <end position="259"/>
    </location>
</feature>
<protein>
    <recommendedName>
        <fullName evidence="2">BZIP domain-containing protein</fullName>
    </recommendedName>
</protein>
<feature type="compositionally biased region" description="Low complexity" evidence="1">
    <location>
        <begin position="223"/>
        <end position="239"/>
    </location>
</feature>
<proteinExistence type="predicted"/>
<feature type="compositionally biased region" description="Low complexity" evidence="1">
    <location>
        <begin position="245"/>
        <end position="259"/>
    </location>
</feature>
<dbReference type="Gene3D" id="1.20.5.170">
    <property type="match status" value="1"/>
</dbReference>
<dbReference type="GeneID" id="92074859"/>
<gene>
    <name evidence="3" type="ORF">PG986_005575</name>
</gene>
<dbReference type="CDD" id="cd14686">
    <property type="entry name" value="bZIP"/>
    <property type="match status" value="1"/>
</dbReference>